<dbReference type="EMBL" id="JAGMWT010000012">
    <property type="protein sequence ID" value="KAH7118965.1"/>
    <property type="molecule type" value="Genomic_DNA"/>
</dbReference>
<dbReference type="AlphaFoldDB" id="A0A9P9DEB6"/>
<evidence type="ECO:0000313" key="2">
    <source>
        <dbReference type="EMBL" id="KAH7118965.1"/>
    </source>
</evidence>
<organism evidence="2 3">
    <name type="scientific">Dendryphion nanum</name>
    <dbReference type="NCBI Taxonomy" id="256645"/>
    <lineage>
        <taxon>Eukaryota</taxon>
        <taxon>Fungi</taxon>
        <taxon>Dikarya</taxon>
        <taxon>Ascomycota</taxon>
        <taxon>Pezizomycotina</taxon>
        <taxon>Dothideomycetes</taxon>
        <taxon>Pleosporomycetidae</taxon>
        <taxon>Pleosporales</taxon>
        <taxon>Torulaceae</taxon>
        <taxon>Dendryphion</taxon>
    </lineage>
</organism>
<keyword evidence="1" id="KW-1133">Transmembrane helix</keyword>
<name>A0A9P9DEB6_9PLEO</name>
<evidence type="ECO:0000256" key="1">
    <source>
        <dbReference type="SAM" id="Phobius"/>
    </source>
</evidence>
<reference evidence="2" key="1">
    <citation type="journal article" date="2021" name="Nat. Commun.">
        <title>Genetic determinants of endophytism in the Arabidopsis root mycobiome.</title>
        <authorList>
            <person name="Mesny F."/>
            <person name="Miyauchi S."/>
            <person name="Thiergart T."/>
            <person name="Pickel B."/>
            <person name="Atanasova L."/>
            <person name="Karlsson M."/>
            <person name="Huettel B."/>
            <person name="Barry K.W."/>
            <person name="Haridas S."/>
            <person name="Chen C."/>
            <person name="Bauer D."/>
            <person name="Andreopoulos W."/>
            <person name="Pangilinan J."/>
            <person name="LaButti K."/>
            <person name="Riley R."/>
            <person name="Lipzen A."/>
            <person name="Clum A."/>
            <person name="Drula E."/>
            <person name="Henrissat B."/>
            <person name="Kohler A."/>
            <person name="Grigoriev I.V."/>
            <person name="Martin F.M."/>
            <person name="Hacquard S."/>
        </authorList>
    </citation>
    <scope>NUCLEOTIDE SEQUENCE</scope>
    <source>
        <strain evidence="2">MPI-CAGE-CH-0243</strain>
    </source>
</reference>
<proteinExistence type="predicted"/>
<keyword evidence="3" id="KW-1185">Reference proteome</keyword>
<evidence type="ECO:0000313" key="3">
    <source>
        <dbReference type="Proteomes" id="UP000700596"/>
    </source>
</evidence>
<comment type="caution">
    <text evidence="2">The sequence shown here is derived from an EMBL/GenBank/DDBJ whole genome shotgun (WGS) entry which is preliminary data.</text>
</comment>
<feature type="transmembrane region" description="Helical" evidence="1">
    <location>
        <begin position="44"/>
        <end position="61"/>
    </location>
</feature>
<keyword evidence="1" id="KW-0812">Transmembrane</keyword>
<protein>
    <submittedName>
        <fullName evidence="2">Uncharacterized protein</fullName>
    </submittedName>
</protein>
<gene>
    <name evidence="2" type="ORF">B0J11DRAFT_509061</name>
</gene>
<keyword evidence="1" id="KW-0472">Membrane</keyword>
<accession>A0A9P9DEB6</accession>
<dbReference type="Proteomes" id="UP000700596">
    <property type="component" value="Unassembled WGS sequence"/>
</dbReference>
<sequence>MDDIRSRGAVCAGIDRRWRYQIWPRENDRRRESRYFFRQERGEVWFKLAVLFVVLLICCTGRERASGQKAATSLMDWAEAPGKRAPGLAPIVSRGAKMTK</sequence>